<name>A0A0C9XGA2_9AGAM</name>
<protein>
    <submittedName>
        <fullName evidence="2">Uncharacterized protein</fullName>
    </submittedName>
</protein>
<dbReference type="Proteomes" id="UP000054018">
    <property type="component" value="Unassembled WGS sequence"/>
</dbReference>
<reference evidence="3" key="2">
    <citation type="submission" date="2015-01" db="EMBL/GenBank/DDBJ databases">
        <title>Evolutionary Origins and Diversification of the Mycorrhizal Mutualists.</title>
        <authorList>
            <consortium name="DOE Joint Genome Institute"/>
            <consortium name="Mycorrhizal Genomics Consortium"/>
            <person name="Kohler A."/>
            <person name="Kuo A."/>
            <person name="Nagy L.G."/>
            <person name="Floudas D."/>
            <person name="Copeland A."/>
            <person name="Barry K.W."/>
            <person name="Cichocki N."/>
            <person name="Veneault-Fourrey C."/>
            <person name="LaButti K."/>
            <person name="Lindquist E.A."/>
            <person name="Lipzen A."/>
            <person name="Lundell T."/>
            <person name="Morin E."/>
            <person name="Murat C."/>
            <person name="Riley R."/>
            <person name="Ohm R."/>
            <person name="Sun H."/>
            <person name="Tunlid A."/>
            <person name="Henrissat B."/>
            <person name="Grigoriev I.V."/>
            <person name="Hibbett D.S."/>
            <person name="Martin F."/>
        </authorList>
    </citation>
    <scope>NUCLEOTIDE SEQUENCE [LARGE SCALE GENOMIC DNA]</scope>
    <source>
        <strain evidence="3">441</strain>
    </source>
</reference>
<gene>
    <name evidence="2" type="ORF">PISMIDRAFT_25789</name>
</gene>
<organism evidence="2 3">
    <name type="scientific">Pisolithus microcarpus 441</name>
    <dbReference type="NCBI Taxonomy" id="765257"/>
    <lineage>
        <taxon>Eukaryota</taxon>
        <taxon>Fungi</taxon>
        <taxon>Dikarya</taxon>
        <taxon>Basidiomycota</taxon>
        <taxon>Agaricomycotina</taxon>
        <taxon>Agaricomycetes</taxon>
        <taxon>Agaricomycetidae</taxon>
        <taxon>Boletales</taxon>
        <taxon>Sclerodermatineae</taxon>
        <taxon>Pisolithaceae</taxon>
        <taxon>Pisolithus</taxon>
    </lineage>
</organism>
<proteinExistence type="predicted"/>
<dbReference type="AlphaFoldDB" id="A0A0C9XGA2"/>
<dbReference type="HOGENOM" id="CLU_1261979_0_0_1"/>
<evidence type="ECO:0000313" key="2">
    <source>
        <dbReference type="EMBL" id="KIK11340.1"/>
    </source>
</evidence>
<accession>A0A0C9XGA2</accession>
<feature type="compositionally biased region" description="Basic and acidic residues" evidence="1">
    <location>
        <begin position="1"/>
        <end position="18"/>
    </location>
</feature>
<dbReference type="OrthoDB" id="10288979at2759"/>
<evidence type="ECO:0000256" key="1">
    <source>
        <dbReference type="SAM" id="MobiDB-lite"/>
    </source>
</evidence>
<dbReference type="EMBL" id="KN834239">
    <property type="protein sequence ID" value="KIK11340.1"/>
    <property type="molecule type" value="Genomic_DNA"/>
</dbReference>
<keyword evidence="3" id="KW-1185">Reference proteome</keyword>
<sequence>MASMHIEQDAQRQDEKHGSPHHSQHVARQVPVVAARSEAISVSPVPSNYVRATTFLWGSSLEAQETSYRVCSSLKANAHRAGDYVVWCHGPSQSREFQGQGQFSEYHEVHCSPSSSTAAVQSALGKGLAGMVRENKELTHLVNEYRTADMPAYAGESGREFHPSSACYFIFTRNSRLETAFAALLFRNHSGPSPARVAAVETGTGRFNFLYAEVPSLPS</sequence>
<reference evidence="2 3" key="1">
    <citation type="submission" date="2014-04" db="EMBL/GenBank/DDBJ databases">
        <authorList>
            <consortium name="DOE Joint Genome Institute"/>
            <person name="Kuo A."/>
            <person name="Kohler A."/>
            <person name="Costa M.D."/>
            <person name="Nagy L.G."/>
            <person name="Floudas D."/>
            <person name="Copeland A."/>
            <person name="Barry K.W."/>
            <person name="Cichocki N."/>
            <person name="Veneault-Fourrey C."/>
            <person name="LaButti K."/>
            <person name="Lindquist E.A."/>
            <person name="Lipzen A."/>
            <person name="Lundell T."/>
            <person name="Morin E."/>
            <person name="Murat C."/>
            <person name="Sun H."/>
            <person name="Tunlid A."/>
            <person name="Henrissat B."/>
            <person name="Grigoriev I.V."/>
            <person name="Hibbett D.S."/>
            <person name="Martin F."/>
            <person name="Nordberg H.P."/>
            <person name="Cantor M.N."/>
            <person name="Hua S.X."/>
        </authorList>
    </citation>
    <scope>NUCLEOTIDE SEQUENCE [LARGE SCALE GENOMIC DNA]</scope>
    <source>
        <strain evidence="2 3">441</strain>
    </source>
</reference>
<feature type="region of interest" description="Disordered" evidence="1">
    <location>
        <begin position="1"/>
        <end position="27"/>
    </location>
</feature>
<evidence type="ECO:0000313" key="3">
    <source>
        <dbReference type="Proteomes" id="UP000054018"/>
    </source>
</evidence>